<sequence>MKPLVAGEPVWIGRYRLLAQLGQGGMGR</sequence>
<proteinExistence type="predicted"/>
<keyword evidence="2" id="KW-1185">Reference proteome</keyword>
<dbReference type="Proteomes" id="UP000199494">
    <property type="component" value="Unassembled WGS sequence"/>
</dbReference>
<dbReference type="AlphaFoldDB" id="A0A1G6ZPS8"/>
<name>A0A1G6ZPS8_9PSEU</name>
<feature type="non-terminal residue" evidence="1">
    <location>
        <position position="28"/>
    </location>
</feature>
<dbReference type="EMBL" id="FMZE01000022">
    <property type="protein sequence ID" value="SDE04393.1"/>
    <property type="molecule type" value="Genomic_DNA"/>
</dbReference>
<organism evidence="1 2">
    <name type="scientific">Prauserella marina</name>
    <dbReference type="NCBI Taxonomy" id="530584"/>
    <lineage>
        <taxon>Bacteria</taxon>
        <taxon>Bacillati</taxon>
        <taxon>Actinomycetota</taxon>
        <taxon>Actinomycetes</taxon>
        <taxon>Pseudonocardiales</taxon>
        <taxon>Pseudonocardiaceae</taxon>
        <taxon>Prauserella</taxon>
    </lineage>
</organism>
<protein>
    <submittedName>
        <fullName evidence="1">Uncharacterized protein</fullName>
    </submittedName>
</protein>
<reference evidence="1 2" key="1">
    <citation type="submission" date="2016-10" db="EMBL/GenBank/DDBJ databases">
        <authorList>
            <person name="de Groot N.N."/>
        </authorList>
    </citation>
    <scope>NUCLEOTIDE SEQUENCE [LARGE SCALE GENOMIC DNA]</scope>
    <source>
        <strain evidence="1 2">CGMCC 4.5506</strain>
    </source>
</reference>
<gene>
    <name evidence="1" type="ORF">SAMN05421630_1221</name>
</gene>
<accession>A0A1G6ZPS8</accession>
<evidence type="ECO:0000313" key="2">
    <source>
        <dbReference type="Proteomes" id="UP000199494"/>
    </source>
</evidence>
<evidence type="ECO:0000313" key="1">
    <source>
        <dbReference type="EMBL" id="SDE04393.1"/>
    </source>
</evidence>